<evidence type="ECO:0000256" key="7">
    <source>
        <dbReference type="ARBA" id="ARBA00023136"/>
    </source>
</evidence>
<dbReference type="AlphaFoldDB" id="A0A521F6T4"/>
<dbReference type="InterPro" id="IPR007272">
    <property type="entry name" value="Sulf_transp_TsuA/YedE"/>
</dbReference>
<evidence type="ECO:0000313" key="10">
    <source>
        <dbReference type="EMBL" id="SMO91857.1"/>
    </source>
</evidence>
<keyword evidence="4" id="KW-0997">Cell inner membrane</keyword>
<evidence type="ECO:0000256" key="5">
    <source>
        <dbReference type="ARBA" id="ARBA00022692"/>
    </source>
</evidence>
<feature type="transmembrane region" description="Helical" evidence="9">
    <location>
        <begin position="62"/>
        <end position="83"/>
    </location>
</feature>
<keyword evidence="2" id="KW-0813">Transport</keyword>
<name>A0A521F6T4_9BACT</name>
<evidence type="ECO:0000256" key="3">
    <source>
        <dbReference type="ARBA" id="ARBA00022475"/>
    </source>
</evidence>
<feature type="transmembrane region" description="Helical" evidence="9">
    <location>
        <begin position="12"/>
        <end position="29"/>
    </location>
</feature>
<evidence type="ECO:0000256" key="9">
    <source>
        <dbReference type="SAM" id="Phobius"/>
    </source>
</evidence>
<evidence type="ECO:0000256" key="6">
    <source>
        <dbReference type="ARBA" id="ARBA00022989"/>
    </source>
</evidence>
<proteinExistence type="inferred from homology"/>
<protein>
    <submittedName>
        <fullName evidence="10">Uncharacterized protein</fullName>
    </submittedName>
</protein>
<organism evidence="10 11">
    <name type="scientific">Gracilimonas mengyeensis</name>
    <dbReference type="NCBI Taxonomy" id="1302730"/>
    <lineage>
        <taxon>Bacteria</taxon>
        <taxon>Pseudomonadati</taxon>
        <taxon>Balneolota</taxon>
        <taxon>Balneolia</taxon>
        <taxon>Balneolales</taxon>
        <taxon>Balneolaceae</taxon>
        <taxon>Gracilimonas</taxon>
    </lineage>
</organism>
<dbReference type="GO" id="GO:0005886">
    <property type="term" value="C:plasma membrane"/>
    <property type="evidence" value="ECO:0007669"/>
    <property type="project" value="UniProtKB-SubCell"/>
</dbReference>
<keyword evidence="5 9" id="KW-0812">Transmembrane</keyword>
<dbReference type="Pfam" id="PF04143">
    <property type="entry name" value="Sulf_transp"/>
    <property type="match status" value="1"/>
</dbReference>
<evidence type="ECO:0000256" key="4">
    <source>
        <dbReference type="ARBA" id="ARBA00022519"/>
    </source>
</evidence>
<reference evidence="10 11" key="1">
    <citation type="submission" date="2017-05" db="EMBL/GenBank/DDBJ databases">
        <authorList>
            <person name="Varghese N."/>
            <person name="Submissions S."/>
        </authorList>
    </citation>
    <scope>NUCLEOTIDE SEQUENCE [LARGE SCALE GENOMIC DNA]</scope>
    <source>
        <strain evidence="10 11">DSM 21985</strain>
    </source>
</reference>
<evidence type="ECO:0000256" key="8">
    <source>
        <dbReference type="ARBA" id="ARBA00035655"/>
    </source>
</evidence>
<accession>A0A521F6T4</accession>
<dbReference type="Proteomes" id="UP000317557">
    <property type="component" value="Unassembled WGS sequence"/>
</dbReference>
<feature type="transmembrane region" description="Helical" evidence="9">
    <location>
        <begin position="120"/>
        <end position="140"/>
    </location>
</feature>
<comment type="subcellular location">
    <subcellularLocation>
        <location evidence="1">Cell inner membrane</location>
        <topology evidence="1">Multi-pass membrane protein</topology>
    </subcellularLocation>
</comment>
<dbReference type="EMBL" id="FXTP01000015">
    <property type="protein sequence ID" value="SMO91857.1"/>
    <property type="molecule type" value="Genomic_DNA"/>
</dbReference>
<sequence length="185" mass="19555">MDILYQPMPWYVAGPIIGLTVPVLLILGGKMFGVSANLRHACAACNFGNVEFFNYDWKKAGYWNLTFLIGSVIGGFLGGYVFVNPDPIDLAASTISDLQALGITDFSGFVPNDLISWEALGTPAGLTVLILGGFMVGFGARYAGGCTSGHAISGLSDLQLASLTAVIGFFIGGLLMTYLIYPLIL</sequence>
<keyword evidence="6 9" id="KW-1133">Transmembrane helix</keyword>
<evidence type="ECO:0000313" key="11">
    <source>
        <dbReference type="Proteomes" id="UP000317557"/>
    </source>
</evidence>
<dbReference type="PANTHER" id="PTHR30574">
    <property type="entry name" value="INNER MEMBRANE PROTEIN YEDE"/>
    <property type="match status" value="1"/>
</dbReference>
<evidence type="ECO:0000256" key="2">
    <source>
        <dbReference type="ARBA" id="ARBA00022448"/>
    </source>
</evidence>
<gene>
    <name evidence="10" type="ORF">SAMN06265219_115122</name>
</gene>
<keyword evidence="11" id="KW-1185">Reference proteome</keyword>
<dbReference type="PANTHER" id="PTHR30574:SF1">
    <property type="entry name" value="SULPHUR TRANSPORT DOMAIN-CONTAINING PROTEIN"/>
    <property type="match status" value="1"/>
</dbReference>
<evidence type="ECO:0000256" key="1">
    <source>
        <dbReference type="ARBA" id="ARBA00004429"/>
    </source>
</evidence>
<comment type="similarity">
    <text evidence="8">Belongs to the TsuA/YedE (TC 9.B.102) family.</text>
</comment>
<keyword evidence="7 9" id="KW-0472">Membrane</keyword>
<dbReference type="RefSeq" id="WP_185957338.1">
    <property type="nucleotide sequence ID" value="NZ_FXTP01000015.1"/>
</dbReference>
<feature type="transmembrane region" description="Helical" evidence="9">
    <location>
        <begin position="160"/>
        <end position="181"/>
    </location>
</feature>
<keyword evidence="3" id="KW-1003">Cell membrane</keyword>